<keyword evidence="3" id="KW-1185">Reference proteome</keyword>
<dbReference type="OrthoDB" id="5500241at2"/>
<dbReference type="AlphaFoldDB" id="A0A2S6IFY1"/>
<accession>A0A2S6IFY1</accession>
<evidence type="ECO:0000256" key="1">
    <source>
        <dbReference type="SAM" id="MobiDB-lite"/>
    </source>
</evidence>
<reference evidence="2 3" key="1">
    <citation type="submission" date="2018-02" db="EMBL/GenBank/DDBJ databases">
        <title>Genomic Encyclopedia of Archaeal and Bacterial Type Strains, Phase II (KMG-II): from individual species to whole genera.</title>
        <authorList>
            <person name="Goeker M."/>
        </authorList>
    </citation>
    <scope>NUCLEOTIDE SEQUENCE [LARGE SCALE GENOMIC DNA]</scope>
    <source>
        <strain evidence="2 3">DSM 16809</strain>
    </source>
</reference>
<proteinExistence type="predicted"/>
<gene>
    <name evidence="2" type="ORF">LY01_02765</name>
</gene>
<dbReference type="Proteomes" id="UP000239002">
    <property type="component" value="Unassembled WGS sequence"/>
</dbReference>
<sequence length="217" mass="25397">MNLYDYSAENNVEYGIAFSAKKLVESVYEDHTLQHMTLLEESAHCIFIKRPVFKKGLLGLKKNYLRSEVLLDIFDSFKPTSKNYERIVYQDVDIVELDEKDAVKSLKSRSEKRNESGIKLSEKKKEVKTIPSAKEQKPKHGYCIRTASQIRFNPAQPLSVDAWREWNKWKNLDFGENYCHLTGELSNGKTTMRNPILNSDYQNEDIWSNRKKNSFFK</sequence>
<dbReference type="RefSeq" id="WP_104516551.1">
    <property type="nucleotide sequence ID" value="NZ_MQVW01000020.1"/>
</dbReference>
<name>A0A2S6IFY1_9FLAO</name>
<dbReference type="EMBL" id="PTJE01000008">
    <property type="protein sequence ID" value="PPK93060.1"/>
    <property type="molecule type" value="Genomic_DNA"/>
</dbReference>
<feature type="region of interest" description="Disordered" evidence="1">
    <location>
        <begin position="114"/>
        <end position="134"/>
    </location>
</feature>
<organism evidence="2 3">
    <name type="scientific">Nonlabens xylanidelens</name>
    <dbReference type="NCBI Taxonomy" id="191564"/>
    <lineage>
        <taxon>Bacteria</taxon>
        <taxon>Pseudomonadati</taxon>
        <taxon>Bacteroidota</taxon>
        <taxon>Flavobacteriia</taxon>
        <taxon>Flavobacteriales</taxon>
        <taxon>Flavobacteriaceae</taxon>
        <taxon>Nonlabens</taxon>
    </lineage>
</organism>
<evidence type="ECO:0000313" key="2">
    <source>
        <dbReference type="EMBL" id="PPK93060.1"/>
    </source>
</evidence>
<protein>
    <submittedName>
        <fullName evidence="2">Uncharacterized protein</fullName>
    </submittedName>
</protein>
<evidence type="ECO:0000313" key="3">
    <source>
        <dbReference type="Proteomes" id="UP000239002"/>
    </source>
</evidence>
<comment type="caution">
    <text evidence="2">The sequence shown here is derived from an EMBL/GenBank/DDBJ whole genome shotgun (WGS) entry which is preliminary data.</text>
</comment>